<accession>A0A2P6TXA4</accession>
<dbReference type="SMART" id="SM00343">
    <property type="entry name" value="ZnF_C2HC"/>
    <property type="match status" value="1"/>
</dbReference>
<gene>
    <name evidence="3" type="ORF">C2E21_3274</name>
</gene>
<dbReference type="InterPro" id="IPR001878">
    <property type="entry name" value="Znf_CCHC"/>
</dbReference>
<protein>
    <recommendedName>
        <fullName evidence="2">CCHC-type domain-containing protein</fullName>
    </recommendedName>
</protein>
<feature type="domain" description="CCHC-type" evidence="2">
    <location>
        <begin position="212"/>
        <end position="227"/>
    </location>
</feature>
<name>A0A2P6TXA4_CHLSO</name>
<reference evidence="3 4" key="1">
    <citation type="journal article" date="2018" name="Plant J.">
        <title>Genome sequences of Chlorella sorokiniana UTEX 1602 and Micractinium conductrix SAG 241.80: implications to maltose excretion by a green alga.</title>
        <authorList>
            <person name="Arriola M.B."/>
            <person name="Velmurugan N."/>
            <person name="Zhang Y."/>
            <person name="Plunkett M.H."/>
            <person name="Hondzo H."/>
            <person name="Barney B.M."/>
        </authorList>
    </citation>
    <scope>NUCLEOTIDE SEQUENCE [LARGE SCALE GENOMIC DNA]</scope>
    <source>
        <strain evidence="4">UTEX 1602</strain>
    </source>
</reference>
<dbReference type="STRING" id="3076.A0A2P6TXA4"/>
<keyword evidence="4" id="KW-1185">Reference proteome</keyword>
<proteinExistence type="predicted"/>
<dbReference type="Proteomes" id="UP000239899">
    <property type="component" value="Unassembled WGS sequence"/>
</dbReference>
<dbReference type="GO" id="GO:0008270">
    <property type="term" value="F:zinc ion binding"/>
    <property type="evidence" value="ECO:0007669"/>
    <property type="project" value="UniProtKB-KW"/>
</dbReference>
<keyword evidence="1" id="KW-0863">Zinc-finger</keyword>
<dbReference type="PANTHER" id="PTHR47481:SF7">
    <property type="entry name" value="CCHC-TYPE DOMAIN-CONTAINING PROTEIN"/>
    <property type="match status" value="1"/>
</dbReference>
<dbReference type="PANTHER" id="PTHR47481">
    <property type="match status" value="1"/>
</dbReference>
<evidence type="ECO:0000313" key="3">
    <source>
        <dbReference type="EMBL" id="PRW58690.1"/>
    </source>
</evidence>
<dbReference type="OrthoDB" id="513620at2759"/>
<evidence type="ECO:0000256" key="1">
    <source>
        <dbReference type="PROSITE-ProRule" id="PRU00047"/>
    </source>
</evidence>
<evidence type="ECO:0000259" key="2">
    <source>
        <dbReference type="PROSITE" id="PS50158"/>
    </source>
</evidence>
<keyword evidence="1" id="KW-0479">Metal-binding</keyword>
<dbReference type="InterPro" id="IPR036875">
    <property type="entry name" value="Znf_CCHC_sf"/>
</dbReference>
<comment type="caution">
    <text evidence="3">The sequence shown here is derived from an EMBL/GenBank/DDBJ whole genome shotgun (WGS) entry which is preliminary data.</text>
</comment>
<dbReference type="Pfam" id="PF00098">
    <property type="entry name" value="zf-CCHC"/>
    <property type="match status" value="1"/>
</dbReference>
<evidence type="ECO:0000313" key="4">
    <source>
        <dbReference type="Proteomes" id="UP000239899"/>
    </source>
</evidence>
<dbReference type="GO" id="GO:0003676">
    <property type="term" value="F:nucleic acid binding"/>
    <property type="evidence" value="ECO:0007669"/>
    <property type="project" value="InterPro"/>
</dbReference>
<keyword evidence="1" id="KW-0862">Zinc</keyword>
<dbReference type="PROSITE" id="PS50158">
    <property type="entry name" value="ZF_CCHC"/>
    <property type="match status" value="1"/>
</dbReference>
<organism evidence="3 4">
    <name type="scientific">Chlorella sorokiniana</name>
    <name type="common">Freshwater green alga</name>
    <dbReference type="NCBI Taxonomy" id="3076"/>
    <lineage>
        <taxon>Eukaryota</taxon>
        <taxon>Viridiplantae</taxon>
        <taxon>Chlorophyta</taxon>
        <taxon>core chlorophytes</taxon>
        <taxon>Trebouxiophyceae</taxon>
        <taxon>Chlorellales</taxon>
        <taxon>Chlorellaceae</taxon>
        <taxon>Chlorella clade</taxon>
        <taxon>Chlorella</taxon>
    </lineage>
</organism>
<dbReference type="Gene3D" id="4.10.60.10">
    <property type="entry name" value="Zinc finger, CCHC-type"/>
    <property type="match status" value="1"/>
</dbReference>
<dbReference type="Pfam" id="PF14223">
    <property type="entry name" value="Retrotran_gag_2"/>
    <property type="match status" value="1"/>
</dbReference>
<dbReference type="EMBL" id="LHPG02000005">
    <property type="protein sequence ID" value="PRW58690.1"/>
    <property type="molecule type" value="Genomic_DNA"/>
</dbReference>
<sequence>MAATEDKVPFELLDVDNYATWAQRMKYLLVIRGLWTAVTSDTVDADLNQKAMATIGLRMKDHHLATLERCTTAKQLWQTLASTFEAKSNARKRQLRKELSQLKMGAAEPLTKYVARAKEIQNQLRAAGHDVGDQEVAWALLAGLPPAYETIVTVLESSTDAELKLNDLLPKLMPVEQRLTKAEAEGPSLRLEAAMAAKRNPSNQWRNETRICWTCGKIGHIAKNCEKAQQPGPRRILSAIAL</sequence>
<dbReference type="SUPFAM" id="SSF57756">
    <property type="entry name" value="Retrovirus zinc finger-like domains"/>
    <property type="match status" value="1"/>
</dbReference>
<dbReference type="AlphaFoldDB" id="A0A2P6TXA4"/>